<dbReference type="OrthoDB" id="674604at2759"/>
<proteinExistence type="predicted"/>
<protein>
    <submittedName>
        <fullName evidence="2">HET-domain-containing protein</fullName>
    </submittedName>
</protein>
<dbReference type="Pfam" id="PF06985">
    <property type="entry name" value="HET"/>
    <property type="match status" value="1"/>
</dbReference>
<dbReference type="AlphaFoldDB" id="A0A6G1GYS0"/>
<dbReference type="PANTHER" id="PTHR10622:SF13">
    <property type="entry name" value="NACHT DOMAIN-CONTAINING PROTEIN"/>
    <property type="match status" value="1"/>
</dbReference>
<dbReference type="Proteomes" id="UP000800041">
    <property type="component" value="Unassembled WGS sequence"/>
</dbReference>
<reference evidence="2" key="1">
    <citation type="journal article" date="2020" name="Stud. Mycol.">
        <title>101 Dothideomycetes genomes: a test case for predicting lifestyles and emergence of pathogens.</title>
        <authorList>
            <person name="Haridas S."/>
            <person name="Albert R."/>
            <person name="Binder M."/>
            <person name="Bloem J."/>
            <person name="Labutti K."/>
            <person name="Salamov A."/>
            <person name="Andreopoulos B."/>
            <person name="Baker S."/>
            <person name="Barry K."/>
            <person name="Bills G."/>
            <person name="Bluhm B."/>
            <person name="Cannon C."/>
            <person name="Castanera R."/>
            <person name="Culley D."/>
            <person name="Daum C."/>
            <person name="Ezra D."/>
            <person name="Gonzalez J."/>
            <person name="Henrissat B."/>
            <person name="Kuo A."/>
            <person name="Liang C."/>
            <person name="Lipzen A."/>
            <person name="Lutzoni F."/>
            <person name="Magnuson J."/>
            <person name="Mondo S."/>
            <person name="Nolan M."/>
            <person name="Ohm R."/>
            <person name="Pangilinan J."/>
            <person name="Park H.-J."/>
            <person name="Ramirez L."/>
            <person name="Alfaro M."/>
            <person name="Sun H."/>
            <person name="Tritt A."/>
            <person name="Yoshinaga Y."/>
            <person name="Zwiers L.-H."/>
            <person name="Turgeon B."/>
            <person name="Goodwin S."/>
            <person name="Spatafora J."/>
            <person name="Crous P."/>
            <person name="Grigoriev I."/>
        </authorList>
    </citation>
    <scope>NUCLEOTIDE SEQUENCE</scope>
    <source>
        <strain evidence="2">CBS 113979</strain>
    </source>
</reference>
<name>A0A6G1GYS0_9PEZI</name>
<dbReference type="EMBL" id="ML977159">
    <property type="protein sequence ID" value="KAF1985899.1"/>
    <property type="molecule type" value="Genomic_DNA"/>
</dbReference>
<evidence type="ECO:0000313" key="2">
    <source>
        <dbReference type="EMBL" id="KAF1985899.1"/>
    </source>
</evidence>
<accession>A0A6G1GYS0</accession>
<dbReference type="InterPro" id="IPR010730">
    <property type="entry name" value="HET"/>
</dbReference>
<gene>
    <name evidence="2" type="ORF">K402DRAFT_421495</name>
</gene>
<keyword evidence="3" id="KW-1185">Reference proteome</keyword>
<sequence>MRLLKREGNGRLSIQEFYGANIPQYAVLSHTWGAGEVTFDDVRSSNQGREKESFRKINFCGRQAAKDGIEWFWVDTCCIDKSSSAELSEAINSMFKWYEDSTKCYVYLPDVSTYHFRSELDKRRWFTRGWTLQELVAPKTVEFFTEEEDMIGSKASLTKHLQRITNLPIEVLQGAPLSDFTPQEKMSWSSNR</sequence>
<dbReference type="PANTHER" id="PTHR10622">
    <property type="entry name" value="HET DOMAIN-CONTAINING PROTEIN"/>
    <property type="match status" value="1"/>
</dbReference>
<organism evidence="2 3">
    <name type="scientific">Aulographum hederae CBS 113979</name>
    <dbReference type="NCBI Taxonomy" id="1176131"/>
    <lineage>
        <taxon>Eukaryota</taxon>
        <taxon>Fungi</taxon>
        <taxon>Dikarya</taxon>
        <taxon>Ascomycota</taxon>
        <taxon>Pezizomycotina</taxon>
        <taxon>Dothideomycetes</taxon>
        <taxon>Pleosporomycetidae</taxon>
        <taxon>Aulographales</taxon>
        <taxon>Aulographaceae</taxon>
    </lineage>
</organism>
<evidence type="ECO:0000313" key="3">
    <source>
        <dbReference type="Proteomes" id="UP000800041"/>
    </source>
</evidence>
<feature type="domain" description="Heterokaryon incompatibility" evidence="1">
    <location>
        <begin position="25"/>
        <end position="110"/>
    </location>
</feature>
<evidence type="ECO:0000259" key="1">
    <source>
        <dbReference type="Pfam" id="PF06985"/>
    </source>
</evidence>